<dbReference type="Gene3D" id="3.70.10.10">
    <property type="match status" value="1"/>
</dbReference>
<dbReference type="Proteomes" id="UP000430508">
    <property type="component" value="Chromosome"/>
</dbReference>
<dbReference type="GO" id="GO:0003677">
    <property type="term" value="F:DNA binding"/>
    <property type="evidence" value="ECO:0007669"/>
    <property type="project" value="UniProtKB-UniRule"/>
</dbReference>
<organism evidence="14 15">
    <name type="scientific">Dehalobacter restrictus</name>
    <dbReference type="NCBI Taxonomy" id="55583"/>
    <lineage>
        <taxon>Bacteria</taxon>
        <taxon>Bacillati</taxon>
        <taxon>Bacillota</taxon>
        <taxon>Clostridia</taxon>
        <taxon>Eubacteriales</taxon>
        <taxon>Desulfitobacteriaceae</taxon>
        <taxon>Dehalobacter</taxon>
    </lineage>
</organism>
<sequence length="365" mass="41498">MKVLCKKEDLILGINTVQRAVSSKNTLPILQGVRLRAENQNLWFEATDLEIGIRCQVPVNVQEEGQVVLPARLFSEIARKLPDTEIRIESTDNNINIFYDSSDFAVNGYDPEEYPEISDITSNESIELPALLFKSMIRKTIFACSVEETRPVFTGVLLQVNKENITLVGTDTHRLALSNEVLQGNQKEFNGIIPAKTLHEIYRLMEDDDSILISFNNSRIIFKFSQVQIVTRLIEGQFPSYKQVIPATCNTKLLIYTRKLMDAVERASLLSKDNYLKTNTVRFNIENSHININHFSEMGKVFEQLEVEQNGEDVAISFNAKYIIDLLKVVDTENVVMEVSGPSSPCIFRPESNDKYLCLVLPLRN</sequence>
<evidence type="ECO:0000256" key="2">
    <source>
        <dbReference type="ARBA" id="ARBA00010752"/>
    </source>
</evidence>
<dbReference type="PANTHER" id="PTHR30478">
    <property type="entry name" value="DNA POLYMERASE III SUBUNIT BETA"/>
    <property type="match status" value="1"/>
</dbReference>
<dbReference type="InterPro" id="IPR022634">
    <property type="entry name" value="DNA_polIII_beta_N"/>
</dbReference>
<evidence type="ECO:0000313" key="15">
    <source>
        <dbReference type="Proteomes" id="UP000430508"/>
    </source>
</evidence>
<name>A0A857DEU1_9FIRM</name>
<evidence type="ECO:0000256" key="9">
    <source>
        <dbReference type="ARBA" id="ARBA00023125"/>
    </source>
</evidence>
<dbReference type="Pfam" id="PF02767">
    <property type="entry name" value="DNA_pol3_beta_2"/>
    <property type="match status" value="1"/>
</dbReference>
<dbReference type="GO" id="GO:0006271">
    <property type="term" value="P:DNA strand elongation involved in DNA replication"/>
    <property type="evidence" value="ECO:0007669"/>
    <property type="project" value="TreeGrafter"/>
</dbReference>
<keyword evidence="5 10" id="KW-0808">Transferase</keyword>
<evidence type="ECO:0000256" key="7">
    <source>
        <dbReference type="ARBA" id="ARBA00022705"/>
    </source>
</evidence>
<dbReference type="PANTHER" id="PTHR30478:SF0">
    <property type="entry name" value="BETA SLIDING CLAMP"/>
    <property type="match status" value="1"/>
</dbReference>
<dbReference type="InterPro" id="IPR046938">
    <property type="entry name" value="DNA_clamp_sf"/>
</dbReference>
<evidence type="ECO:0000256" key="10">
    <source>
        <dbReference type="PIRNR" id="PIRNR000804"/>
    </source>
</evidence>
<evidence type="ECO:0000256" key="5">
    <source>
        <dbReference type="ARBA" id="ARBA00022679"/>
    </source>
</evidence>
<evidence type="ECO:0000313" key="14">
    <source>
        <dbReference type="EMBL" id="QGZ99167.1"/>
    </source>
</evidence>
<proteinExistence type="inferred from homology"/>
<keyword evidence="7 10" id="KW-0235">DNA replication</keyword>
<dbReference type="InterPro" id="IPR022637">
    <property type="entry name" value="DNA_polIII_beta_cen"/>
</dbReference>
<accession>A0A857DEU1</accession>
<feature type="domain" description="DNA polymerase III beta sliding clamp N-terminal" evidence="11">
    <location>
        <begin position="1"/>
        <end position="117"/>
    </location>
</feature>
<evidence type="ECO:0000256" key="3">
    <source>
        <dbReference type="ARBA" id="ARBA00021035"/>
    </source>
</evidence>
<dbReference type="InterPro" id="IPR001001">
    <property type="entry name" value="DNA_polIII_beta"/>
</dbReference>
<evidence type="ECO:0000256" key="8">
    <source>
        <dbReference type="ARBA" id="ARBA00022932"/>
    </source>
</evidence>
<evidence type="ECO:0000259" key="12">
    <source>
        <dbReference type="Pfam" id="PF02767"/>
    </source>
</evidence>
<dbReference type="RefSeq" id="WP_019224898.1">
    <property type="nucleotide sequence ID" value="NZ_CP046996.1"/>
</dbReference>
<protein>
    <recommendedName>
        <fullName evidence="3 10">Beta sliding clamp</fullName>
    </recommendedName>
</protein>
<comment type="subunit">
    <text evidence="10">Forms a ring-shaped head-to-tail homodimer around DNA.</text>
</comment>
<keyword evidence="9" id="KW-0238">DNA-binding</keyword>
<dbReference type="PIRSF" id="PIRSF000804">
    <property type="entry name" value="DNA_pol_III_b"/>
    <property type="match status" value="1"/>
</dbReference>
<evidence type="ECO:0000259" key="13">
    <source>
        <dbReference type="Pfam" id="PF02768"/>
    </source>
</evidence>
<feature type="domain" description="DNA polymerase III beta sliding clamp C-terminal" evidence="13">
    <location>
        <begin position="242"/>
        <end position="364"/>
    </location>
</feature>
<dbReference type="GO" id="GO:0005737">
    <property type="term" value="C:cytoplasm"/>
    <property type="evidence" value="ECO:0007669"/>
    <property type="project" value="UniProtKB-SubCell"/>
</dbReference>
<dbReference type="InterPro" id="IPR022635">
    <property type="entry name" value="DNA_polIII_beta_C"/>
</dbReference>
<dbReference type="EMBL" id="CP046996">
    <property type="protein sequence ID" value="QGZ99167.1"/>
    <property type="molecule type" value="Genomic_DNA"/>
</dbReference>
<feature type="domain" description="DNA polymerase III beta sliding clamp central" evidence="12">
    <location>
        <begin position="128"/>
        <end position="239"/>
    </location>
</feature>
<dbReference type="SUPFAM" id="SSF55979">
    <property type="entry name" value="DNA clamp"/>
    <property type="match status" value="3"/>
</dbReference>
<gene>
    <name evidence="14" type="primary">dnaN</name>
    <name evidence="14" type="ORF">GQ588_00010</name>
</gene>
<evidence type="ECO:0000256" key="4">
    <source>
        <dbReference type="ARBA" id="ARBA00022490"/>
    </source>
</evidence>
<comment type="subcellular location">
    <subcellularLocation>
        <location evidence="1 10">Cytoplasm</location>
    </subcellularLocation>
</comment>
<dbReference type="SMART" id="SM00480">
    <property type="entry name" value="POL3Bc"/>
    <property type="match status" value="1"/>
</dbReference>
<keyword evidence="8 10" id="KW-0239">DNA-directed DNA polymerase</keyword>
<dbReference type="Pfam" id="PF02768">
    <property type="entry name" value="DNA_pol3_beta_3"/>
    <property type="match status" value="1"/>
</dbReference>
<dbReference type="NCBIfam" id="TIGR00663">
    <property type="entry name" value="dnan"/>
    <property type="match status" value="1"/>
</dbReference>
<dbReference type="AlphaFoldDB" id="A0A857DEU1"/>
<keyword evidence="6 10" id="KW-0548">Nucleotidyltransferase</keyword>
<reference evidence="14 15" key="1">
    <citation type="submission" date="2019-12" db="EMBL/GenBank/DDBJ databases">
        <title>Sequence classification of anaerobic respiratory reductive dehalogenases: First we see many, then we see few.</title>
        <authorList>
            <person name="Molenda O."/>
            <person name="Puentes Jacome L.A."/>
            <person name="Cao X."/>
            <person name="Nesbo C.L."/>
            <person name="Tang S."/>
            <person name="Morson N."/>
            <person name="Patron J."/>
            <person name="Lomheim L."/>
            <person name="Wishart D.S."/>
            <person name="Edwards E.A."/>
        </authorList>
    </citation>
    <scope>NUCLEOTIDE SEQUENCE [LARGE SCALE GENOMIC DNA]</scope>
    <source>
        <strain evidence="14 15">12DCA</strain>
    </source>
</reference>
<dbReference type="GO" id="GO:0008408">
    <property type="term" value="F:3'-5' exonuclease activity"/>
    <property type="evidence" value="ECO:0007669"/>
    <property type="project" value="InterPro"/>
</dbReference>
<dbReference type="GO" id="GO:0003887">
    <property type="term" value="F:DNA-directed DNA polymerase activity"/>
    <property type="evidence" value="ECO:0007669"/>
    <property type="project" value="UniProtKB-UniRule"/>
</dbReference>
<dbReference type="CDD" id="cd00140">
    <property type="entry name" value="beta_clamp"/>
    <property type="match status" value="1"/>
</dbReference>
<evidence type="ECO:0000256" key="1">
    <source>
        <dbReference type="ARBA" id="ARBA00004496"/>
    </source>
</evidence>
<dbReference type="GO" id="GO:0009360">
    <property type="term" value="C:DNA polymerase III complex"/>
    <property type="evidence" value="ECO:0007669"/>
    <property type="project" value="InterPro"/>
</dbReference>
<dbReference type="Pfam" id="PF00712">
    <property type="entry name" value="DNA_pol3_beta"/>
    <property type="match status" value="1"/>
</dbReference>
<comment type="similarity">
    <text evidence="2 10">Belongs to the beta sliding clamp family.</text>
</comment>
<keyword evidence="4 10" id="KW-0963">Cytoplasm</keyword>
<evidence type="ECO:0000259" key="11">
    <source>
        <dbReference type="Pfam" id="PF00712"/>
    </source>
</evidence>
<comment type="function">
    <text evidence="10">Confers DNA tethering and processivity to DNA polymerases and other proteins. Acts as a clamp, forming a ring around DNA (a reaction catalyzed by the clamp-loading complex) which diffuses in an ATP-independent manner freely and bidirectionally along dsDNA. Initially characterized for its ability to contact the catalytic subunit of DNA polymerase III (Pol III), a complex, multichain enzyme responsible for most of the replicative synthesis in bacteria; Pol III exhibits 3'-5' exonuclease proofreading activity. The beta chain is required for initiation of replication as well as for processivity of DNA replication.</text>
</comment>
<dbReference type="Gene3D" id="3.10.150.10">
    <property type="entry name" value="DNA Polymerase III, subunit A, domain 2"/>
    <property type="match status" value="1"/>
</dbReference>
<evidence type="ECO:0000256" key="6">
    <source>
        <dbReference type="ARBA" id="ARBA00022695"/>
    </source>
</evidence>